<keyword evidence="2" id="KW-0808">Transferase</keyword>
<dbReference type="GO" id="GO:0005980">
    <property type="term" value="P:glycogen catabolic process"/>
    <property type="evidence" value="ECO:0007669"/>
    <property type="project" value="InterPro"/>
</dbReference>
<dbReference type="EMBL" id="AHIV02000341">
    <property type="protein sequence ID" value="RQX74443.1"/>
    <property type="molecule type" value="Genomic_DNA"/>
</dbReference>
<gene>
    <name evidence="2" type="ORF">TGCAST_226910C</name>
</gene>
<reference evidence="2 3" key="1">
    <citation type="submission" date="2017-10" db="EMBL/GenBank/DDBJ databases">
        <authorList>
            <person name="Sibley D."/>
            <person name="Venepally P."/>
            <person name="Karamycheva S."/>
            <person name="Hadjithomas M."/>
            <person name="Khan A."/>
            <person name="Brunk B."/>
            <person name="Roos D."/>
            <person name="Caler E."/>
            <person name="Lorenzi H."/>
        </authorList>
    </citation>
    <scope>NUCLEOTIDE SEQUENCE [LARGE SCALE GENOMIC DNA]</scope>
    <source>
        <strain evidence="2 3">CAST</strain>
    </source>
</reference>
<dbReference type="Pfam" id="PF06202">
    <property type="entry name" value="GDE_C"/>
    <property type="match status" value="1"/>
</dbReference>
<dbReference type="AlphaFoldDB" id="A0A3R8AUN8"/>
<dbReference type="InterPro" id="IPR010401">
    <property type="entry name" value="AGL/Gdb1"/>
</dbReference>
<dbReference type="VEuPathDB" id="ToxoDB:TGCAST_226910C"/>
<protein>
    <submittedName>
        <fullName evidence="2">Amylo-alpha-1,6-glucosidase</fullName>
        <ecNumber evidence="2">2.4.1.25</ecNumber>
    </submittedName>
</protein>
<dbReference type="GO" id="GO:0004134">
    <property type="term" value="F:4-alpha-glucanotransferase activity"/>
    <property type="evidence" value="ECO:0007669"/>
    <property type="project" value="UniProtKB-EC"/>
</dbReference>
<proteinExistence type="predicted"/>
<dbReference type="InterPro" id="IPR032790">
    <property type="entry name" value="GDE_C"/>
</dbReference>
<evidence type="ECO:0000259" key="1">
    <source>
        <dbReference type="Pfam" id="PF06202"/>
    </source>
</evidence>
<organism evidence="2 3">
    <name type="scientific">Toxoplasma gondii CAST</name>
    <dbReference type="NCBI Taxonomy" id="943122"/>
    <lineage>
        <taxon>Eukaryota</taxon>
        <taxon>Sar</taxon>
        <taxon>Alveolata</taxon>
        <taxon>Apicomplexa</taxon>
        <taxon>Conoidasida</taxon>
        <taxon>Coccidia</taxon>
        <taxon>Eucoccidiorida</taxon>
        <taxon>Eimeriorina</taxon>
        <taxon>Sarcocystidae</taxon>
        <taxon>Toxoplasma</taxon>
    </lineage>
</organism>
<dbReference type="SUPFAM" id="SSF48208">
    <property type="entry name" value="Six-hairpin glycosidases"/>
    <property type="match status" value="1"/>
</dbReference>
<dbReference type="InterPro" id="IPR008928">
    <property type="entry name" value="6-hairpin_glycosidase_sf"/>
</dbReference>
<keyword evidence="2" id="KW-0328">Glycosyltransferase</keyword>
<dbReference type="GO" id="GO:0004135">
    <property type="term" value="F:amylo-alpha-1,6-glucosidase activity"/>
    <property type="evidence" value="ECO:0007669"/>
    <property type="project" value="InterPro"/>
</dbReference>
<dbReference type="Proteomes" id="UP000284452">
    <property type="component" value="Unassembled WGS sequence"/>
</dbReference>
<dbReference type="EC" id="2.4.1.25" evidence="2"/>
<dbReference type="PANTHER" id="PTHR10569:SF2">
    <property type="entry name" value="GLYCOGEN DEBRANCHING ENZYME"/>
    <property type="match status" value="1"/>
</dbReference>
<accession>A0A3R8AUN8</accession>
<evidence type="ECO:0000313" key="2">
    <source>
        <dbReference type="EMBL" id="RQX74443.1"/>
    </source>
</evidence>
<comment type="caution">
    <text evidence="2">The sequence shown here is derived from an EMBL/GenBank/DDBJ whole genome shotgun (WGS) entry which is preliminary data.</text>
</comment>
<dbReference type="PANTHER" id="PTHR10569">
    <property type="entry name" value="GLYCOGEN DEBRANCHING ENZYME"/>
    <property type="match status" value="1"/>
</dbReference>
<feature type="non-terminal residue" evidence="2">
    <location>
        <position position="1"/>
    </location>
</feature>
<name>A0A3R8AUN8_TOXGO</name>
<feature type="domain" description="Glycogen debranching enzyme C-terminal" evidence="1">
    <location>
        <begin position="3"/>
        <end position="147"/>
    </location>
</feature>
<sequence length="176" mass="19775">THAREYLDAVEKALWGPKQLGLKTLDPSDWNYRPDYDNANDSTDFHVAHGYNYHQGPEWVWPLGYFLRAKLIFAEEFDEEPGAGGKSAGPTKRASLKVQEDCMRFLQNHRHHLQTDVWKSLPELTNSNGSFCKDSCQAQAWSVATLLAFLGDLVSDPVDLRKVGLKASPNAVEDDA</sequence>
<evidence type="ECO:0000313" key="3">
    <source>
        <dbReference type="Proteomes" id="UP000284452"/>
    </source>
</evidence>